<dbReference type="Gene3D" id="1.10.10.10">
    <property type="entry name" value="Winged helix-like DNA-binding domain superfamily/Winged helix DNA-binding domain"/>
    <property type="match status" value="1"/>
</dbReference>
<dbReference type="SUPFAM" id="SSF46894">
    <property type="entry name" value="C-terminal effector domain of the bipartite response regulators"/>
    <property type="match status" value="1"/>
</dbReference>
<dbReference type="PANTHER" id="PTHR44688:SF16">
    <property type="entry name" value="DNA-BINDING TRANSCRIPTIONAL ACTIVATOR DEVR_DOSR"/>
    <property type="match status" value="1"/>
</dbReference>
<protein>
    <submittedName>
        <fullName evidence="5">Response regulator transcription factor</fullName>
    </submittedName>
</protein>
<accession>A0ABW7QUB9</accession>
<dbReference type="PROSITE" id="PS50043">
    <property type="entry name" value="HTH_LUXR_2"/>
    <property type="match status" value="1"/>
</dbReference>
<evidence type="ECO:0000313" key="6">
    <source>
        <dbReference type="Proteomes" id="UP001610818"/>
    </source>
</evidence>
<evidence type="ECO:0000259" key="4">
    <source>
        <dbReference type="PROSITE" id="PS50043"/>
    </source>
</evidence>
<comment type="caution">
    <text evidence="5">The sequence shown here is derived from an EMBL/GenBank/DDBJ whole genome shotgun (WGS) entry which is preliminary data.</text>
</comment>
<name>A0ABW7QUB9_9ACTN</name>
<dbReference type="Pfam" id="PF00196">
    <property type="entry name" value="GerE"/>
    <property type="match status" value="1"/>
</dbReference>
<dbReference type="InterPro" id="IPR000792">
    <property type="entry name" value="Tscrpt_reg_LuxR_C"/>
</dbReference>
<evidence type="ECO:0000256" key="1">
    <source>
        <dbReference type="ARBA" id="ARBA00023015"/>
    </source>
</evidence>
<keyword evidence="2" id="KW-0238">DNA-binding</keyword>
<reference evidence="5 6" key="1">
    <citation type="submission" date="2024-10" db="EMBL/GenBank/DDBJ databases">
        <title>The Natural Products Discovery Center: Release of the First 8490 Sequenced Strains for Exploring Actinobacteria Biosynthetic Diversity.</title>
        <authorList>
            <person name="Kalkreuter E."/>
            <person name="Kautsar S.A."/>
            <person name="Yang D."/>
            <person name="Bader C.D."/>
            <person name="Teijaro C.N."/>
            <person name="Fluegel L."/>
            <person name="Davis C.M."/>
            <person name="Simpson J.R."/>
            <person name="Lauterbach L."/>
            <person name="Steele A.D."/>
            <person name="Gui C."/>
            <person name="Meng S."/>
            <person name="Li G."/>
            <person name="Viehrig K."/>
            <person name="Ye F."/>
            <person name="Su P."/>
            <person name="Kiefer A.F."/>
            <person name="Nichols A."/>
            <person name="Cepeda A.J."/>
            <person name="Yan W."/>
            <person name="Fan B."/>
            <person name="Jiang Y."/>
            <person name="Adhikari A."/>
            <person name="Zheng C.-J."/>
            <person name="Schuster L."/>
            <person name="Cowan T.M."/>
            <person name="Smanski M.J."/>
            <person name="Chevrette M.G."/>
            <person name="De Carvalho L.P.S."/>
            <person name="Shen B."/>
        </authorList>
    </citation>
    <scope>NUCLEOTIDE SEQUENCE [LARGE SCALE GENOMIC DNA]</scope>
    <source>
        <strain evidence="5 6">NPDC017990</strain>
    </source>
</reference>
<dbReference type="Proteomes" id="UP001610818">
    <property type="component" value="Unassembled WGS sequence"/>
</dbReference>
<keyword evidence="3" id="KW-0804">Transcription</keyword>
<organism evidence="5 6">
    <name type="scientific">Streptomyces longisporoflavus</name>
    <dbReference type="NCBI Taxonomy" id="28044"/>
    <lineage>
        <taxon>Bacteria</taxon>
        <taxon>Bacillati</taxon>
        <taxon>Actinomycetota</taxon>
        <taxon>Actinomycetes</taxon>
        <taxon>Kitasatosporales</taxon>
        <taxon>Streptomycetaceae</taxon>
        <taxon>Streptomyces</taxon>
    </lineage>
</organism>
<keyword evidence="1" id="KW-0805">Transcription regulation</keyword>
<dbReference type="PANTHER" id="PTHR44688">
    <property type="entry name" value="DNA-BINDING TRANSCRIPTIONAL ACTIVATOR DEVR_DOSR"/>
    <property type="match status" value="1"/>
</dbReference>
<dbReference type="RefSeq" id="WP_397712743.1">
    <property type="nucleotide sequence ID" value="NZ_JBIRGN010000003.1"/>
</dbReference>
<dbReference type="EMBL" id="JBIRGQ010000003">
    <property type="protein sequence ID" value="MFH8546931.1"/>
    <property type="molecule type" value="Genomic_DNA"/>
</dbReference>
<dbReference type="InterPro" id="IPR016032">
    <property type="entry name" value="Sig_transdc_resp-reg_C-effctor"/>
</dbReference>
<evidence type="ECO:0000313" key="5">
    <source>
        <dbReference type="EMBL" id="MFH8546931.1"/>
    </source>
</evidence>
<gene>
    <name evidence="5" type="ORF">ACH4F9_18185</name>
</gene>
<keyword evidence="6" id="KW-1185">Reference proteome</keyword>
<evidence type="ECO:0000256" key="3">
    <source>
        <dbReference type="ARBA" id="ARBA00023163"/>
    </source>
</evidence>
<feature type="domain" description="HTH luxR-type" evidence="4">
    <location>
        <begin position="96"/>
        <end position="161"/>
    </location>
</feature>
<evidence type="ECO:0000256" key="2">
    <source>
        <dbReference type="ARBA" id="ARBA00023125"/>
    </source>
</evidence>
<dbReference type="CDD" id="cd06170">
    <property type="entry name" value="LuxR_C_like"/>
    <property type="match status" value="1"/>
</dbReference>
<dbReference type="InterPro" id="IPR036388">
    <property type="entry name" value="WH-like_DNA-bd_sf"/>
</dbReference>
<dbReference type="SMART" id="SM00421">
    <property type="entry name" value="HTH_LUXR"/>
    <property type="match status" value="1"/>
</dbReference>
<proteinExistence type="predicted"/>
<sequence>MSVALCAESRSGSRGGAGEVSALHGRLHVLSREARAADTAHTLDTTEPTVTACLVWVAGALVRIAGDMGDLRSAGALVGEAAAVLAFVPAQQERPARLPAQPLTQCQLAVLCRLREEVPLRQIADDLYVSVNTVKSHVHAVYRKLGVCSRAEAVERGRALGLC</sequence>